<dbReference type="AlphaFoldDB" id="A0A2W2HAY5"/>
<dbReference type="Proteomes" id="UP000248544">
    <property type="component" value="Unassembled WGS sequence"/>
</dbReference>
<dbReference type="InterPro" id="IPR036291">
    <property type="entry name" value="NAD(P)-bd_dom_sf"/>
</dbReference>
<dbReference type="PROSITE" id="PS00061">
    <property type="entry name" value="ADH_SHORT"/>
    <property type="match status" value="1"/>
</dbReference>
<dbReference type="RefSeq" id="WP_111165039.1">
    <property type="nucleotide sequence ID" value="NZ_POUA01000002.1"/>
</dbReference>
<comment type="similarity">
    <text evidence="1">Belongs to the short-chain dehydrogenases/reductases (SDR) family.</text>
</comment>
<evidence type="ECO:0000256" key="1">
    <source>
        <dbReference type="ARBA" id="ARBA00006484"/>
    </source>
</evidence>
<dbReference type="NCBIfam" id="NF005559">
    <property type="entry name" value="PRK07231.1"/>
    <property type="match status" value="1"/>
</dbReference>
<dbReference type="Pfam" id="PF13561">
    <property type="entry name" value="adh_short_C2"/>
    <property type="match status" value="1"/>
</dbReference>
<dbReference type="FunFam" id="3.40.50.720:FF:000084">
    <property type="entry name" value="Short-chain dehydrogenase reductase"/>
    <property type="match status" value="1"/>
</dbReference>
<reference evidence="3 4" key="1">
    <citation type="submission" date="2018-01" db="EMBL/GenBank/DDBJ databases">
        <title>Draft genome sequence of Sphaerisporangium sp. 7K107.</title>
        <authorList>
            <person name="Sahin N."/>
            <person name="Saygin H."/>
            <person name="Ay H."/>
        </authorList>
    </citation>
    <scope>NUCLEOTIDE SEQUENCE [LARGE SCALE GENOMIC DNA]</scope>
    <source>
        <strain evidence="3 4">7K107</strain>
    </source>
</reference>
<protein>
    <submittedName>
        <fullName evidence="3">Oxidoreductase</fullName>
    </submittedName>
</protein>
<accession>A0A2W2HAY5</accession>
<dbReference type="InterPro" id="IPR002347">
    <property type="entry name" value="SDR_fam"/>
</dbReference>
<sequence>MRFLDRTAIVTGGGGHGLGGAIARSLAKEGARVAVADRDRDMAESVAAAITATGGEALPITVDVRRPDQVQAMAETASKAFGEPDILINNAFTSCPDSILEADLDDWTRDVDVILKGAFLCARAVLPAMLERGRGVIVSLSTVNAHTYVGASAYSAAKAGLESLSRSIAVEYARHGIRSNVVIPGTFATEAWELRRQRHPDILERLAHWYPTGRIGEVEEIAAAVLFLASDEASWITGATLPVDGGLLAGNPWFGRDAHPDEQPPHGGGAQ</sequence>
<gene>
    <name evidence="3" type="ORF">C1I98_00435</name>
</gene>
<dbReference type="PANTHER" id="PTHR42760">
    <property type="entry name" value="SHORT-CHAIN DEHYDROGENASES/REDUCTASES FAMILY MEMBER"/>
    <property type="match status" value="1"/>
</dbReference>
<evidence type="ECO:0000313" key="3">
    <source>
        <dbReference type="EMBL" id="PZG57003.1"/>
    </source>
</evidence>
<organism evidence="3 4">
    <name type="scientific">Spongiactinospora gelatinilytica</name>
    <dbReference type="NCBI Taxonomy" id="2666298"/>
    <lineage>
        <taxon>Bacteria</taxon>
        <taxon>Bacillati</taxon>
        <taxon>Actinomycetota</taxon>
        <taxon>Actinomycetes</taxon>
        <taxon>Streptosporangiales</taxon>
        <taxon>Streptosporangiaceae</taxon>
        <taxon>Spongiactinospora</taxon>
    </lineage>
</organism>
<name>A0A2W2HAY5_9ACTN</name>
<dbReference type="EMBL" id="POUA01000002">
    <property type="protein sequence ID" value="PZG57003.1"/>
    <property type="molecule type" value="Genomic_DNA"/>
</dbReference>
<dbReference type="PRINTS" id="PR00081">
    <property type="entry name" value="GDHRDH"/>
</dbReference>
<dbReference type="Gene3D" id="3.40.50.720">
    <property type="entry name" value="NAD(P)-binding Rossmann-like Domain"/>
    <property type="match status" value="1"/>
</dbReference>
<dbReference type="SUPFAM" id="SSF51735">
    <property type="entry name" value="NAD(P)-binding Rossmann-fold domains"/>
    <property type="match status" value="1"/>
</dbReference>
<evidence type="ECO:0000256" key="2">
    <source>
        <dbReference type="ARBA" id="ARBA00023002"/>
    </source>
</evidence>
<dbReference type="InterPro" id="IPR020904">
    <property type="entry name" value="Sc_DH/Rdtase_CS"/>
</dbReference>
<dbReference type="GO" id="GO:0016616">
    <property type="term" value="F:oxidoreductase activity, acting on the CH-OH group of donors, NAD or NADP as acceptor"/>
    <property type="evidence" value="ECO:0007669"/>
    <property type="project" value="TreeGrafter"/>
</dbReference>
<evidence type="ECO:0000313" key="4">
    <source>
        <dbReference type="Proteomes" id="UP000248544"/>
    </source>
</evidence>
<comment type="caution">
    <text evidence="3">The sequence shown here is derived from an EMBL/GenBank/DDBJ whole genome shotgun (WGS) entry which is preliminary data.</text>
</comment>
<dbReference type="CDD" id="cd05233">
    <property type="entry name" value="SDR_c"/>
    <property type="match status" value="1"/>
</dbReference>
<dbReference type="PRINTS" id="PR00080">
    <property type="entry name" value="SDRFAMILY"/>
</dbReference>
<keyword evidence="2" id="KW-0560">Oxidoreductase</keyword>
<proteinExistence type="inferred from homology"/>
<keyword evidence="4" id="KW-1185">Reference proteome</keyword>